<dbReference type="RefSeq" id="WP_377566049.1">
    <property type="nucleotide sequence ID" value="NZ_JBHTJZ010000024.1"/>
</dbReference>
<sequence length="53" mass="6611">MYTSTLYIEYPFNFMQYIWQRRLDISDFIRKFKKGTGYTPVQYRKPFSKLELT</sequence>
<proteinExistence type="predicted"/>
<dbReference type="EMBL" id="JBHTJZ010000024">
    <property type="protein sequence ID" value="MFD0960941.1"/>
    <property type="molecule type" value="Genomic_DNA"/>
</dbReference>
<evidence type="ECO:0000313" key="3">
    <source>
        <dbReference type="Proteomes" id="UP001596989"/>
    </source>
</evidence>
<dbReference type="Gene3D" id="1.10.10.60">
    <property type="entry name" value="Homeodomain-like"/>
    <property type="match status" value="1"/>
</dbReference>
<dbReference type="InterPro" id="IPR018060">
    <property type="entry name" value="HTH_AraC"/>
</dbReference>
<dbReference type="Proteomes" id="UP001596989">
    <property type="component" value="Unassembled WGS sequence"/>
</dbReference>
<protein>
    <recommendedName>
        <fullName evidence="1">HTH araC/xylS-type domain-containing protein</fullName>
    </recommendedName>
</protein>
<comment type="caution">
    <text evidence="2">The sequence shown here is derived from an EMBL/GenBank/DDBJ whole genome shotgun (WGS) entry which is preliminary data.</text>
</comment>
<reference evidence="3" key="1">
    <citation type="journal article" date="2019" name="Int. J. Syst. Evol. Microbiol.">
        <title>The Global Catalogue of Microorganisms (GCM) 10K type strain sequencing project: providing services to taxonomists for standard genome sequencing and annotation.</title>
        <authorList>
            <consortium name="The Broad Institute Genomics Platform"/>
            <consortium name="The Broad Institute Genome Sequencing Center for Infectious Disease"/>
            <person name="Wu L."/>
            <person name="Ma J."/>
        </authorList>
    </citation>
    <scope>NUCLEOTIDE SEQUENCE [LARGE SCALE GENOMIC DNA]</scope>
    <source>
        <strain evidence="3">CCUG 59129</strain>
    </source>
</reference>
<name>A0ABW3HTT4_9BACL</name>
<evidence type="ECO:0000313" key="2">
    <source>
        <dbReference type="EMBL" id="MFD0960941.1"/>
    </source>
</evidence>
<gene>
    <name evidence="2" type="ORF">ACFQ2I_16240</name>
</gene>
<evidence type="ECO:0000259" key="1">
    <source>
        <dbReference type="PROSITE" id="PS01124"/>
    </source>
</evidence>
<organism evidence="2 3">
    <name type="scientific">Paenibacillus chungangensis</name>
    <dbReference type="NCBI Taxonomy" id="696535"/>
    <lineage>
        <taxon>Bacteria</taxon>
        <taxon>Bacillati</taxon>
        <taxon>Bacillota</taxon>
        <taxon>Bacilli</taxon>
        <taxon>Bacillales</taxon>
        <taxon>Paenibacillaceae</taxon>
        <taxon>Paenibacillus</taxon>
    </lineage>
</organism>
<accession>A0ABW3HTT4</accession>
<feature type="domain" description="HTH araC/xylS-type" evidence="1">
    <location>
        <begin position="24"/>
        <end position="46"/>
    </location>
</feature>
<dbReference type="PROSITE" id="PS01124">
    <property type="entry name" value="HTH_ARAC_FAMILY_2"/>
    <property type="match status" value="1"/>
</dbReference>
<keyword evidence="3" id="KW-1185">Reference proteome</keyword>